<reference evidence="2 3" key="1">
    <citation type="submission" date="2018-03" db="EMBL/GenBank/DDBJ databases">
        <title>The ancient ancestry and fast evolution of plastids.</title>
        <authorList>
            <person name="Moore K.R."/>
            <person name="Magnabosco C."/>
            <person name="Momper L."/>
            <person name="Gold D.A."/>
            <person name="Bosak T."/>
            <person name="Fournier G.P."/>
        </authorList>
    </citation>
    <scope>NUCLEOTIDE SEQUENCE [LARGE SCALE GENOMIC DNA]</scope>
    <source>
        <strain evidence="2 3">CCALA 037</strain>
    </source>
</reference>
<dbReference type="AlphaFoldDB" id="A0A2T1GGN8"/>
<gene>
    <name evidence="2" type="ORF">C7B77_10525</name>
</gene>
<dbReference type="InterPro" id="IPR013321">
    <property type="entry name" value="Arc_rbn_hlx_hlx"/>
</dbReference>
<evidence type="ECO:0008006" key="4">
    <source>
        <dbReference type="Google" id="ProtNLM"/>
    </source>
</evidence>
<protein>
    <recommendedName>
        <fullName evidence="4">CopG family transcriptional regulator</fullName>
    </recommendedName>
</protein>
<evidence type="ECO:0000256" key="1">
    <source>
        <dbReference type="SAM" id="MobiDB-lite"/>
    </source>
</evidence>
<proteinExistence type="predicted"/>
<accession>A0A2T1GGN8</accession>
<sequence>MADNAAVNNFVFGDNAPTPAAEPVVEAVEPIIETVETVNDWVEPKLPELVEPIPQSGGSANVEAPAIAAPTKQNGLPSATAIAPQPSPSLISKLMQNTPEKEATVRLTVDLPKSTHTKLSVLCAHNGLKKAEVVRMLLDEALKDTNV</sequence>
<dbReference type="Gene3D" id="1.10.1220.10">
    <property type="entry name" value="Met repressor-like"/>
    <property type="match status" value="1"/>
</dbReference>
<dbReference type="SUPFAM" id="SSF47598">
    <property type="entry name" value="Ribbon-helix-helix"/>
    <property type="match status" value="1"/>
</dbReference>
<keyword evidence="3" id="KW-1185">Reference proteome</keyword>
<evidence type="ECO:0000313" key="3">
    <source>
        <dbReference type="Proteomes" id="UP000238937"/>
    </source>
</evidence>
<feature type="region of interest" description="Disordered" evidence="1">
    <location>
        <begin position="50"/>
        <end position="85"/>
    </location>
</feature>
<evidence type="ECO:0000313" key="2">
    <source>
        <dbReference type="EMBL" id="PSB56825.1"/>
    </source>
</evidence>
<dbReference type="GO" id="GO:0006355">
    <property type="term" value="P:regulation of DNA-templated transcription"/>
    <property type="evidence" value="ECO:0007669"/>
    <property type="project" value="InterPro"/>
</dbReference>
<organism evidence="2 3">
    <name type="scientific">Chamaesiphon polymorphus CCALA 037</name>
    <dbReference type="NCBI Taxonomy" id="2107692"/>
    <lineage>
        <taxon>Bacteria</taxon>
        <taxon>Bacillati</taxon>
        <taxon>Cyanobacteriota</taxon>
        <taxon>Cyanophyceae</taxon>
        <taxon>Gomontiellales</taxon>
        <taxon>Chamaesiphonaceae</taxon>
        <taxon>Chamaesiphon</taxon>
    </lineage>
</organism>
<dbReference type="EMBL" id="PVWO01000106">
    <property type="protein sequence ID" value="PSB56825.1"/>
    <property type="molecule type" value="Genomic_DNA"/>
</dbReference>
<dbReference type="Proteomes" id="UP000238937">
    <property type="component" value="Unassembled WGS sequence"/>
</dbReference>
<dbReference type="InterPro" id="IPR010985">
    <property type="entry name" value="Ribbon_hlx_hlx"/>
</dbReference>
<comment type="caution">
    <text evidence="2">The sequence shown here is derived from an EMBL/GenBank/DDBJ whole genome shotgun (WGS) entry which is preliminary data.</text>
</comment>
<name>A0A2T1GGN8_9CYAN</name>